<dbReference type="Proteomes" id="UP001152747">
    <property type="component" value="Unassembled WGS sequence"/>
</dbReference>
<evidence type="ECO:0000313" key="2">
    <source>
        <dbReference type="Proteomes" id="UP001152747"/>
    </source>
</evidence>
<evidence type="ECO:0000313" key="1">
    <source>
        <dbReference type="EMBL" id="CAI5452582.1"/>
    </source>
</evidence>
<dbReference type="EMBL" id="CANHGI010000005">
    <property type="protein sequence ID" value="CAI5452582.1"/>
    <property type="molecule type" value="Genomic_DNA"/>
</dbReference>
<name>A0A9P1IWP9_9PELO</name>
<dbReference type="AlphaFoldDB" id="A0A9P1IWP9"/>
<gene>
    <name evidence="1" type="ORF">CAMP_LOCUS15219</name>
</gene>
<sequence>MSLLLNLLVAAPVFRFAFDRSKSSIYVLSAFNIFIDILHNSLTVSYLAPSMITNSYLYADFRDTSISIIIGTIFRILMEHRKHHPNPNCNKSFFSYLL</sequence>
<accession>A0A9P1IWP9</accession>
<evidence type="ECO:0008006" key="3">
    <source>
        <dbReference type="Google" id="ProtNLM"/>
    </source>
</evidence>
<keyword evidence="2" id="KW-1185">Reference proteome</keyword>
<comment type="caution">
    <text evidence="1">The sequence shown here is derived from an EMBL/GenBank/DDBJ whole genome shotgun (WGS) entry which is preliminary data.</text>
</comment>
<reference evidence="1" key="1">
    <citation type="submission" date="2022-11" db="EMBL/GenBank/DDBJ databases">
        <authorList>
            <person name="Kikuchi T."/>
        </authorList>
    </citation>
    <scope>NUCLEOTIDE SEQUENCE</scope>
    <source>
        <strain evidence="1">PS1010</strain>
    </source>
</reference>
<proteinExistence type="predicted"/>
<organism evidence="1 2">
    <name type="scientific">Caenorhabditis angaria</name>
    <dbReference type="NCBI Taxonomy" id="860376"/>
    <lineage>
        <taxon>Eukaryota</taxon>
        <taxon>Metazoa</taxon>
        <taxon>Ecdysozoa</taxon>
        <taxon>Nematoda</taxon>
        <taxon>Chromadorea</taxon>
        <taxon>Rhabditida</taxon>
        <taxon>Rhabditina</taxon>
        <taxon>Rhabditomorpha</taxon>
        <taxon>Rhabditoidea</taxon>
        <taxon>Rhabditidae</taxon>
        <taxon>Peloderinae</taxon>
        <taxon>Caenorhabditis</taxon>
    </lineage>
</organism>
<protein>
    <recommendedName>
        <fullName evidence="3">7TM GPCR serpentine receptor class x (Srx) domain-containing protein</fullName>
    </recommendedName>
</protein>